<evidence type="ECO:0000313" key="11">
    <source>
        <dbReference type="EMBL" id="GHP11946.1"/>
    </source>
</evidence>
<dbReference type="GO" id="GO:0008017">
    <property type="term" value="F:microtubule binding"/>
    <property type="evidence" value="ECO:0007669"/>
    <property type="project" value="UniProtKB-UniRule"/>
</dbReference>
<evidence type="ECO:0000256" key="2">
    <source>
        <dbReference type="ARBA" id="ARBA00022490"/>
    </source>
</evidence>
<dbReference type="Gene3D" id="2.130.10.10">
    <property type="entry name" value="YVTN repeat-like/Quinoprotein amine dehydrogenase"/>
    <property type="match status" value="3"/>
</dbReference>
<evidence type="ECO:0000259" key="10">
    <source>
        <dbReference type="Pfam" id="PF13925"/>
    </source>
</evidence>
<keyword evidence="2 7" id="KW-0963">Cytoplasm</keyword>
<dbReference type="InterPro" id="IPR019775">
    <property type="entry name" value="WD40_repeat_CS"/>
</dbReference>
<feature type="domain" description="Katanin p80 subunit C-terminal" evidence="10">
    <location>
        <begin position="558"/>
        <end position="727"/>
    </location>
</feature>
<feature type="region of interest" description="Disordered" evidence="9">
    <location>
        <begin position="402"/>
        <end position="441"/>
    </location>
</feature>
<dbReference type="GO" id="GO:0051013">
    <property type="term" value="P:microtubule severing"/>
    <property type="evidence" value="ECO:0007669"/>
    <property type="project" value="UniProtKB-UniRule"/>
</dbReference>
<dbReference type="PANTHER" id="PTHR19845:SF0">
    <property type="entry name" value="KATANIN P80 WD40 REPEAT-CONTAINING SUBUNIT B1"/>
    <property type="match status" value="1"/>
</dbReference>
<dbReference type="SUPFAM" id="SSF50978">
    <property type="entry name" value="WD40 repeat-like"/>
    <property type="match status" value="1"/>
</dbReference>
<dbReference type="GO" id="GO:0007019">
    <property type="term" value="P:microtubule depolymerization"/>
    <property type="evidence" value="ECO:0007669"/>
    <property type="project" value="TreeGrafter"/>
</dbReference>
<keyword evidence="12" id="KW-1185">Reference proteome</keyword>
<name>A0A830HWX0_9CHLO</name>
<dbReference type="GO" id="GO:0005874">
    <property type="term" value="C:microtubule"/>
    <property type="evidence" value="ECO:0007669"/>
    <property type="project" value="UniProtKB-KW"/>
</dbReference>
<dbReference type="HAMAP" id="MF_03022">
    <property type="entry name" value="Katanin_p80_B1"/>
    <property type="match status" value="1"/>
</dbReference>
<feature type="repeat" description="WD" evidence="8">
    <location>
        <begin position="238"/>
        <end position="279"/>
    </location>
</feature>
<reference evidence="11" key="1">
    <citation type="submission" date="2020-10" db="EMBL/GenBank/DDBJ databases">
        <title>Unveiling of a novel bifunctional photoreceptor, Dualchrome1, isolated from a cosmopolitan green alga.</title>
        <authorList>
            <person name="Suzuki S."/>
            <person name="Kawachi M."/>
        </authorList>
    </citation>
    <scope>NUCLEOTIDE SEQUENCE</scope>
    <source>
        <strain evidence="11">NIES 2893</strain>
    </source>
</reference>
<organism evidence="11 12">
    <name type="scientific">Pycnococcus provasolii</name>
    <dbReference type="NCBI Taxonomy" id="41880"/>
    <lineage>
        <taxon>Eukaryota</taxon>
        <taxon>Viridiplantae</taxon>
        <taxon>Chlorophyta</taxon>
        <taxon>Pseudoscourfieldiophyceae</taxon>
        <taxon>Pseudoscourfieldiales</taxon>
        <taxon>Pycnococcaceae</taxon>
        <taxon>Pycnococcus</taxon>
    </lineage>
</organism>
<dbReference type="GO" id="GO:0005737">
    <property type="term" value="C:cytoplasm"/>
    <property type="evidence" value="ECO:0007669"/>
    <property type="project" value="UniProtKB-UniRule"/>
</dbReference>
<comment type="similarity">
    <text evidence="7">Belongs to the WD repeat KATNB1 family.</text>
</comment>
<comment type="subcellular location">
    <subcellularLocation>
        <location evidence="1 7">Cytoplasm</location>
        <location evidence="1 7">Cytoskeleton</location>
    </subcellularLocation>
</comment>
<protein>
    <recommendedName>
        <fullName evidence="7">Katanin p80 WD40 repeat-containing subunit B1 homolog</fullName>
    </recommendedName>
</protein>
<evidence type="ECO:0000256" key="7">
    <source>
        <dbReference type="HAMAP-Rule" id="MF_03022"/>
    </source>
</evidence>
<evidence type="ECO:0000256" key="5">
    <source>
        <dbReference type="ARBA" id="ARBA00022737"/>
    </source>
</evidence>
<feature type="region of interest" description="Disordered" evidence="9">
    <location>
        <begin position="526"/>
        <end position="547"/>
    </location>
</feature>
<dbReference type="InterPro" id="IPR015943">
    <property type="entry name" value="WD40/YVTN_repeat-like_dom_sf"/>
</dbReference>
<accession>A0A830HWX0</accession>
<evidence type="ECO:0000256" key="3">
    <source>
        <dbReference type="ARBA" id="ARBA00022574"/>
    </source>
</evidence>
<evidence type="ECO:0000256" key="1">
    <source>
        <dbReference type="ARBA" id="ARBA00004245"/>
    </source>
</evidence>
<evidence type="ECO:0000256" key="4">
    <source>
        <dbReference type="ARBA" id="ARBA00022701"/>
    </source>
</evidence>
<gene>
    <name evidence="11" type="ORF">PPROV_001067300</name>
</gene>
<dbReference type="PROSITE" id="PS50082">
    <property type="entry name" value="WD_REPEATS_2"/>
    <property type="match status" value="5"/>
</dbReference>
<dbReference type="PROSITE" id="PS50294">
    <property type="entry name" value="WD_REPEATS_REGION"/>
    <property type="match status" value="5"/>
</dbReference>
<dbReference type="InterPro" id="IPR001680">
    <property type="entry name" value="WD40_rpt"/>
</dbReference>
<keyword evidence="6 7" id="KW-0206">Cytoskeleton</keyword>
<comment type="caution">
    <text evidence="11">The sequence shown here is derived from an EMBL/GenBank/DDBJ whole genome shotgun (WGS) entry which is preliminary data.</text>
</comment>
<dbReference type="PRINTS" id="PR00320">
    <property type="entry name" value="GPROTEINBRPT"/>
</dbReference>
<evidence type="ECO:0000256" key="9">
    <source>
        <dbReference type="SAM" id="MobiDB-lite"/>
    </source>
</evidence>
<dbReference type="PROSITE" id="PS00678">
    <property type="entry name" value="WD_REPEATS_1"/>
    <property type="match status" value="2"/>
</dbReference>
<feature type="repeat" description="WD" evidence="8">
    <location>
        <begin position="196"/>
        <end position="237"/>
    </location>
</feature>
<feature type="repeat" description="WD" evidence="8">
    <location>
        <begin position="112"/>
        <end position="153"/>
    </location>
</feature>
<keyword evidence="4 7" id="KW-0493">Microtubule</keyword>
<sequence length="750" mass="78590">MLLVSMFPCVVCGNHFSFFRSRLSPHQGQGANHFEGAPPGWFLAGALNAIAVMERRGGGGGRVQRIQEFAAHSSSVNCVSLGRRSGRVFATGSDDRRVNVWALGHTKPVLSLTGHQSSVECVAFDLAEEVVIAGASGGTVKLWDLEESRTVRTLTGHRSNCLCVAFHPFGEFFGSGSLDTNVKVWDVRRKGCIHTFKGHARGVTEVQFSPDGRWLLSGGEDGSLKLWDLTAGKLIKSLPSHEASVTGICFHPNEYLLATASTDRTVRFWDLETFELAGQAGPEATAIKAAAFTPTGDALMAVSSDALKMWSWEPEVLLDEVHLGSSGMPGGGGGTGTWTGAKVADMCVSTGDGGTPKLLTASYHGSFVAVHAIDLSRRNVGGGGGGGGGALAVSGSATPVAAAPGYRSQHQHVAAPASRLNLSGSGGGPPHAMRRSYEFSGGEAPLGSARGFAAASAADSPPMAQPAAKGGGVVSPFADMSDLRGAVAKAARGGEPEARARPKMITTSTEMGESFQGMVAQAVAGAGGTTAQSRGAPSRATASDHDGSLSSIENITADHASFMMKMKIRKTNLRAIQTFWSKGDVKGAIAALAKAGHDDVALVHDVLSSLEAAFRASSDKPGQGMTLEHCGALLPFVDMLVTSQSGRPERDLPLALSLAENWLTAFAELVRSVLLRHAAEEARRASDPRPQGAIDFSFEERVDKCRLARDGFRRIRDSVLRLGDSRGAADYISRASRLATAIDAQLGDIY</sequence>
<dbReference type="FunFam" id="2.130.10.10:FF:000462">
    <property type="entry name" value="Katanin p80 WD40 repeat-containing subunit B1"/>
    <property type="match status" value="1"/>
</dbReference>
<feature type="repeat" description="WD" evidence="8">
    <location>
        <begin position="154"/>
        <end position="195"/>
    </location>
</feature>
<dbReference type="GO" id="GO:0008352">
    <property type="term" value="C:katanin complex"/>
    <property type="evidence" value="ECO:0007669"/>
    <property type="project" value="InterPro"/>
</dbReference>
<comment type="function">
    <text evidence="7">May participate in a complex which severs microtubules in an ATP-dependent manner. Microtubule severing may promote rapid reorganization of cellular microtubule arrays.</text>
</comment>
<keyword evidence="3 8" id="KW-0853">WD repeat</keyword>
<dbReference type="SMART" id="SM00320">
    <property type="entry name" value="WD40"/>
    <property type="match status" value="6"/>
</dbReference>
<evidence type="ECO:0000313" key="12">
    <source>
        <dbReference type="Proteomes" id="UP000660262"/>
    </source>
</evidence>
<dbReference type="InterPro" id="IPR028021">
    <property type="entry name" value="Katanin_C-terminal"/>
</dbReference>
<dbReference type="PANTHER" id="PTHR19845">
    <property type="entry name" value="KATANIN P80 SUBUNIT"/>
    <property type="match status" value="1"/>
</dbReference>
<dbReference type="OrthoDB" id="538223at2759"/>
<keyword evidence="5" id="KW-0677">Repeat</keyword>
<dbReference type="AlphaFoldDB" id="A0A830HWX0"/>
<dbReference type="InterPro" id="IPR020472">
    <property type="entry name" value="WD40_PAC1"/>
</dbReference>
<proteinExistence type="inferred from homology"/>
<evidence type="ECO:0000256" key="6">
    <source>
        <dbReference type="ARBA" id="ARBA00023212"/>
    </source>
</evidence>
<feature type="repeat" description="WD" evidence="8">
    <location>
        <begin position="69"/>
        <end position="111"/>
    </location>
</feature>
<dbReference type="Pfam" id="PF00400">
    <property type="entry name" value="WD40"/>
    <property type="match status" value="5"/>
</dbReference>
<dbReference type="Pfam" id="PF13925">
    <property type="entry name" value="Katanin_con80"/>
    <property type="match status" value="1"/>
</dbReference>
<dbReference type="EMBL" id="BNJQ01000037">
    <property type="protein sequence ID" value="GHP11946.1"/>
    <property type="molecule type" value="Genomic_DNA"/>
</dbReference>
<dbReference type="InterPro" id="IPR036322">
    <property type="entry name" value="WD40_repeat_dom_sf"/>
</dbReference>
<dbReference type="Proteomes" id="UP000660262">
    <property type="component" value="Unassembled WGS sequence"/>
</dbReference>
<dbReference type="InterPro" id="IPR026962">
    <property type="entry name" value="KTNB1"/>
</dbReference>
<dbReference type="CDD" id="cd00200">
    <property type="entry name" value="WD40"/>
    <property type="match status" value="1"/>
</dbReference>
<evidence type="ECO:0000256" key="8">
    <source>
        <dbReference type="PROSITE-ProRule" id="PRU00221"/>
    </source>
</evidence>